<dbReference type="InterPro" id="IPR008278">
    <property type="entry name" value="4-PPantetheinyl_Trfase_dom"/>
</dbReference>
<dbReference type="Proteomes" id="UP001165584">
    <property type="component" value="Unassembled WGS sequence"/>
</dbReference>
<evidence type="ECO:0000256" key="2">
    <source>
        <dbReference type="ARBA" id="ARBA00022679"/>
    </source>
</evidence>
<evidence type="ECO:0000313" key="5">
    <source>
        <dbReference type="Proteomes" id="UP001165584"/>
    </source>
</evidence>
<dbReference type="SUPFAM" id="SSF56214">
    <property type="entry name" value="4'-phosphopantetheinyl transferase"/>
    <property type="match status" value="1"/>
</dbReference>
<proteinExistence type="inferred from homology"/>
<dbReference type="InterPro" id="IPR050559">
    <property type="entry name" value="P-Pant_transferase_sf"/>
</dbReference>
<dbReference type="InterPro" id="IPR037143">
    <property type="entry name" value="4-PPantetheinyl_Trfase_dom_sf"/>
</dbReference>
<comment type="caution">
    <text evidence="4">The sequence shown here is derived from an EMBL/GenBank/DDBJ whole genome shotgun (WGS) entry which is preliminary data.</text>
</comment>
<dbReference type="Gene3D" id="3.90.470.20">
    <property type="entry name" value="4'-phosphopantetheinyl transferase domain"/>
    <property type="match status" value="1"/>
</dbReference>
<accession>A0ABT2GQ71</accession>
<gene>
    <name evidence="4" type="ORF">N1027_09515</name>
</gene>
<evidence type="ECO:0000256" key="1">
    <source>
        <dbReference type="ARBA" id="ARBA00010990"/>
    </source>
</evidence>
<sequence length="237" mass="24657">MPRPVPSLSDPGPTDVLIALVPDRGDRAADHRCLAALATLARSPVPTTPPHDSPPAPTLTIAQHCAVCGSDAHGRPMLVTADGRAIPGVHLSLSRAGGWVALAATLAGPMGIDIESLDAVRAAAFDDVAFDARERAALRMIDEAHGPAAIDRMRALAWSAKEAVLKAAGTGLATDPREVHLDLHSAEGQPIVRPAGPFDERPVTLHPLAAAGLLGHVAVTTHATLRIRWQQLSPDCA</sequence>
<keyword evidence="2 4" id="KW-0808">Transferase</keyword>
<reference evidence="4" key="1">
    <citation type="submission" date="2022-08" db="EMBL/GenBank/DDBJ databases">
        <authorList>
            <person name="Deng Y."/>
            <person name="Han X.-F."/>
            <person name="Zhang Y.-Q."/>
        </authorList>
    </citation>
    <scope>NUCLEOTIDE SEQUENCE</scope>
    <source>
        <strain evidence="4">CPCC 205763</strain>
    </source>
</reference>
<dbReference type="PANTHER" id="PTHR12215:SF10">
    <property type="entry name" value="L-AMINOADIPATE-SEMIALDEHYDE DEHYDROGENASE-PHOSPHOPANTETHEINYL TRANSFERASE"/>
    <property type="match status" value="1"/>
</dbReference>
<evidence type="ECO:0000259" key="3">
    <source>
        <dbReference type="Pfam" id="PF01648"/>
    </source>
</evidence>
<protein>
    <submittedName>
        <fullName evidence="4">4'-phosphopantetheinyl transferase superfamily protein</fullName>
    </submittedName>
</protein>
<organism evidence="4 5">
    <name type="scientific">Herbiconiux aconitum</name>
    <dbReference type="NCBI Taxonomy" id="2970913"/>
    <lineage>
        <taxon>Bacteria</taxon>
        <taxon>Bacillati</taxon>
        <taxon>Actinomycetota</taxon>
        <taxon>Actinomycetes</taxon>
        <taxon>Micrococcales</taxon>
        <taxon>Microbacteriaceae</taxon>
        <taxon>Herbiconiux</taxon>
    </lineage>
</organism>
<dbReference type="RefSeq" id="WP_259507211.1">
    <property type="nucleotide sequence ID" value="NZ_JANLCM010000001.1"/>
</dbReference>
<comment type="similarity">
    <text evidence="1">Belongs to the P-Pant transferase superfamily. Gsp/Sfp/HetI/AcpT family.</text>
</comment>
<keyword evidence="5" id="KW-1185">Reference proteome</keyword>
<dbReference type="PANTHER" id="PTHR12215">
    <property type="entry name" value="PHOSPHOPANTETHEINE TRANSFERASE"/>
    <property type="match status" value="1"/>
</dbReference>
<dbReference type="EMBL" id="JANLCM010000001">
    <property type="protein sequence ID" value="MCS5718375.1"/>
    <property type="molecule type" value="Genomic_DNA"/>
</dbReference>
<name>A0ABT2GQ71_9MICO</name>
<evidence type="ECO:0000313" key="4">
    <source>
        <dbReference type="EMBL" id="MCS5718375.1"/>
    </source>
</evidence>
<feature type="domain" description="4'-phosphopantetheinyl transferase" evidence="3">
    <location>
        <begin position="109"/>
        <end position="189"/>
    </location>
</feature>
<dbReference type="Pfam" id="PF01648">
    <property type="entry name" value="ACPS"/>
    <property type="match status" value="1"/>
</dbReference>
<dbReference type="GO" id="GO:0016740">
    <property type="term" value="F:transferase activity"/>
    <property type="evidence" value="ECO:0007669"/>
    <property type="project" value="UniProtKB-KW"/>
</dbReference>